<dbReference type="AlphaFoldDB" id="A0A1X1WQI8"/>
<evidence type="ECO:0000313" key="2">
    <source>
        <dbReference type="Proteomes" id="UP000193622"/>
    </source>
</evidence>
<proteinExistence type="predicted"/>
<name>A0A1X1WQI8_MYCIR</name>
<organism evidence="1 2">
    <name type="scientific">Mycolicibacterium iranicum</name>
    <name type="common">Mycobacterium iranicum</name>
    <dbReference type="NCBI Taxonomy" id="912594"/>
    <lineage>
        <taxon>Bacteria</taxon>
        <taxon>Bacillati</taxon>
        <taxon>Actinomycetota</taxon>
        <taxon>Actinomycetes</taxon>
        <taxon>Mycobacteriales</taxon>
        <taxon>Mycobacteriaceae</taxon>
        <taxon>Mycolicibacterium</taxon>
    </lineage>
</organism>
<protein>
    <recommendedName>
        <fullName evidence="3">SnoaL-like domain-containing protein</fullName>
    </recommendedName>
</protein>
<dbReference type="Proteomes" id="UP000193622">
    <property type="component" value="Unassembled WGS sequence"/>
</dbReference>
<dbReference type="InterPro" id="IPR032710">
    <property type="entry name" value="NTF2-like_dom_sf"/>
</dbReference>
<dbReference type="Gene3D" id="3.10.450.50">
    <property type="match status" value="1"/>
</dbReference>
<reference evidence="1 2" key="1">
    <citation type="submission" date="2016-01" db="EMBL/GenBank/DDBJ databases">
        <title>The new phylogeny of the genus Mycobacterium.</title>
        <authorList>
            <person name="Tarcisio F."/>
            <person name="Conor M."/>
            <person name="Antonella G."/>
            <person name="Elisabetta G."/>
            <person name="Giulia F.S."/>
            <person name="Sara T."/>
            <person name="Anna F."/>
            <person name="Clotilde B."/>
            <person name="Roberto B."/>
            <person name="Veronica D.S."/>
            <person name="Fabio R."/>
            <person name="Monica P."/>
            <person name="Olivier J."/>
            <person name="Enrico T."/>
            <person name="Nicola S."/>
        </authorList>
    </citation>
    <scope>NUCLEOTIDE SEQUENCE [LARGE SCALE GENOMIC DNA]</scope>
    <source>
        <strain evidence="1 2">DSM 45541</strain>
    </source>
</reference>
<evidence type="ECO:0000313" key="1">
    <source>
        <dbReference type="EMBL" id="ORV88793.1"/>
    </source>
</evidence>
<evidence type="ECO:0008006" key="3">
    <source>
        <dbReference type="Google" id="ProtNLM"/>
    </source>
</evidence>
<dbReference type="RefSeq" id="WP_085174555.1">
    <property type="nucleotide sequence ID" value="NZ_LQPC01000028.1"/>
</dbReference>
<comment type="caution">
    <text evidence="1">The sequence shown here is derived from an EMBL/GenBank/DDBJ whole genome shotgun (WGS) entry which is preliminary data.</text>
</comment>
<sequence length="121" mass="13032">MSDPIETLMRANLLDVFNERDGVKRQAAIARTYAQDVKWTDAEAVVSGRDALEAKCVQLQANLADSQFVASGPVHALPGFGYLAWSLVEPASGSPVMTGFDVALVRDGMITELWTVLIPPA</sequence>
<dbReference type="SUPFAM" id="SSF54427">
    <property type="entry name" value="NTF2-like"/>
    <property type="match status" value="1"/>
</dbReference>
<dbReference type="EMBL" id="LQPC01000028">
    <property type="protein sequence ID" value="ORV88793.1"/>
    <property type="molecule type" value="Genomic_DNA"/>
</dbReference>
<accession>A0A1X1WQI8</accession>
<gene>
    <name evidence="1" type="ORF">AWC12_13035</name>
</gene>